<dbReference type="Proteomes" id="UP000825729">
    <property type="component" value="Unassembled WGS sequence"/>
</dbReference>
<evidence type="ECO:0000313" key="2">
    <source>
        <dbReference type="EMBL" id="KAG9442907.1"/>
    </source>
</evidence>
<evidence type="ECO:0000313" key="3">
    <source>
        <dbReference type="Proteomes" id="UP000825729"/>
    </source>
</evidence>
<gene>
    <name evidence="2" type="ORF">H6P81_018761</name>
</gene>
<dbReference type="AlphaFoldDB" id="A0AAV7E521"/>
<organism evidence="2 3">
    <name type="scientific">Aristolochia fimbriata</name>
    <name type="common">White veined hardy Dutchman's pipe vine</name>
    <dbReference type="NCBI Taxonomy" id="158543"/>
    <lineage>
        <taxon>Eukaryota</taxon>
        <taxon>Viridiplantae</taxon>
        <taxon>Streptophyta</taxon>
        <taxon>Embryophyta</taxon>
        <taxon>Tracheophyta</taxon>
        <taxon>Spermatophyta</taxon>
        <taxon>Magnoliopsida</taxon>
        <taxon>Magnoliidae</taxon>
        <taxon>Piperales</taxon>
        <taxon>Aristolochiaceae</taxon>
        <taxon>Aristolochia</taxon>
    </lineage>
</organism>
<dbReference type="EMBL" id="JAINDJ010000007">
    <property type="protein sequence ID" value="KAG9442907.1"/>
    <property type="molecule type" value="Genomic_DNA"/>
</dbReference>
<keyword evidence="3" id="KW-1185">Reference proteome</keyword>
<protein>
    <recommendedName>
        <fullName evidence="4">Gag protein</fullName>
    </recommendedName>
</protein>
<name>A0AAV7E521_ARIFI</name>
<dbReference type="PANTHER" id="PTHR47481">
    <property type="match status" value="1"/>
</dbReference>
<dbReference type="PANTHER" id="PTHR47481:SF31">
    <property type="entry name" value="OS01G0873500 PROTEIN"/>
    <property type="match status" value="1"/>
</dbReference>
<comment type="caution">
    <text evidence="2">The sequence shown here is derived from an EMBL/GenBank/DDBJ whole genome shotgun (WGS) entry which is preliminary data.</text>
</comment>
<reference evidence="2 3" key="1">
    <citation type="submission" date="2021-07" db="EMBL/GenBank/DDBJ databases">
        <title>The Aristolochia fimbriata genome: insights into angiosperm evolution, floral development and chemical biosynthesis.</title>
        <authorList>
            <person name="Jiao Y."/>
        </authorList>
    </citation>
    <scope>NUCLEOTIDE SEQUENCE [LARGE SCALE GENOMIC DNA]</scope>
    <source>
        <strain evidence="2">IBCAS-2021</strain>
        <tissue evidence="2">Leaf</tissue>
    </source>
</reference>
<proteinExistence type="predicted"/>
<sequence length="128" mass="14157">MRRGSMSMAAYLDKVKCIIDLVAARQVLDDQTITHYVVSGLGQDFEPFAQTITAREVSVNFTTLQNRLLTQDHWVQIQDHLNSLMVSNRPSVNVASRGGQGGPNQGRGRNNGRRGGCSKGRGHTDRFD</sequence>
<evidence type="ECO:0000256" key="1">
    <source>
        <dbReference type="SAM" id="MobiDB-lite"/>
    </source>
</evidence>
<evidence type="ECO:0008006" key="4">
    <source>
        <dbReference type="Google" id="ProtNLM"/>
    </source>
</evidence>
<accession>A0AAV7E521</accession>
<feature type="region of interest" description="Disordered" evidence="1">
    <location>
        <begin position="90"/>
        <end position="128"/>
    </location>
</feature>